<feature type="compositionally biased region" description="Basic residues" evidence="1">
    <location>
        <begin position="180"/>
        <end position="191"/>
    </location>
</feature>
<reference evidence="2" key="2">
    <citation type="submission" date="2022-01" db="EMBL/GenBank/DDBJ databases">
        <authorList>
            <person name="Yamashiro T."/>
            <person name="Shiraishi A."/>
            <person name="Satake H."/>
            <person name="Nakayama K."/>
        </authorList>
    </citation>
    <scope>NUCLEOTIDE SEQUENCE</scope>
</reference>
<reference evidence="2" key="1">
    <citation type="journal article" date="2022" name="Int. J. Mol. Sci.">
        <title>Draft Genome of Tanacetum Coccineum: Genomic Comparison of Closely Related Tanacetum-Family Plants.</title>
        <authorList>
            <person name="Yamashiro T."/>
            <person name="Shiraishi A."/>
            <person name="Nakayama K."/>
            <person name="Satake H."/>
        </authorList>
    </citation>
    <scope>NUCLEOTIDE SEQUENCE</scope>
</reference>
<feature type="compositionally biased region" description="Basic and acidic residues" evidence="1">
    <location>
        <begin position="199"/>
        <end position="209"/>
    </location>
</feature>
<keyword evidence="3" id="KW-1185">Reference proteome</keyword>
<gene>
    <name evidence="2" type="ORF">Tco_0702573</name>
</gene>
<evidence type="ECO:0008006" key="4">
    <source>
        <dbReference type="Google" id="ProtNLM"/>
    </source>
</evidence>
<accession>A0ABQ4XY54</accession>
<dbReference type="EMBL" id="BQNB010009883">
    <property type="protein sequence ID" value="GJS69732.1"/>
    <property type="molecule type" value="Genomic_DNA"/>
</dbReference>
<comment type="caution">
    <text evidence="2">The sequence shown here is derived from an EMBL/GenBank/DDBJ whole genome shotgun (WGS) entry which is preliminary data.</text>
</comment>
<proteinExistence type="predicted"/>
<evidence type="ECO:0000313" key="2">
    <source>
        <dbReference type="EMBL" id="GJS69732.1"/>
    </source>
</evidence>
<protein>
    <recommendedName>
        <fullName evidence="4">RTR1-type domain-containing protein</fullName>
    </recommendedName>
</protein>
<feature type="region of interest" description="Disordered" evidence="1">
    <location>
        <begin position="154"/>
        <end position="223"/>
    </location>
</feature>
<dbReference type="Proteomes" id="UP001151760">
    <property type="component" value="Unassembled WGS sequence"/>
</dbReference>
<organism evidence="2 3">
    <name type="scientific">Tanacetum coccineum</name>
    <dbReference type="NCBI Taxonomy" id="301880"/>
    <lineage>
        <taxon>Eukaryota</taxon>
        <taxon>Viridiplantae</taxon>
        <taxon>Streptophyta</taxon>
        <taxon>Embryophyta</taxon>
        <taxon>Tracheophyta</taxon>
        <taxon>Spermatophyta</taxon>
        <taxon>Magnoliopsida</taxon>
        <taxon>eudicotyledons</taxon>
        <taxon>Gunneridae</taxon>
        <taxon>Pentapetalae</taxon>
        <taxon>asterids</taxon>
        <taxon>campanulids</taxon>
        <taxon>Asterales</taxon>
        <taxon>Asteraceae</taxon>
        <taxon>Asteroideae</taxon>
        <taxon>Anthemideae</taxon>
        <taxon>Anthemidinae</taxon>
        <taxon>Tanacetum</taxon>
    </lineage>
</organism>
<sequence length="249" mass="28630">MLRLRESMDLDLEARLMEETLILNRSFDPLYGDYIKLNDLNEPLDLRRNRNDDLEPTIEEGEVVNEPMMDLVKTRCDFIDGLNDYPSCCDYDRKIHVNCTYNLKNLSFLENMDIYHDKDMGDVIIGEPFCKVSCVEAKRRITPLFQTMMVQAPEDMGEDSAPPTNSHSTPIITQPSSSKPQKKKSRRKRRKDIGPTEPILDKATNEEHVSTPSYDPPQSGEDRLQLTELMSLCTNLQEKVLDLEEAKTA</sequence>
<name>A0ABQ4XY54_9ASTR</name>
<evidence type="ECO:0000256" key="1">
    <source>
        <dbReference type="SAM" id="MobiDB-lite"/>
    </source>
</evidence>
<evidence type="ECO:0000313" key="3">
    <source>
        <dbReference type="Proteomes" id="UP001151760"/>
    </source>
</evidence>
<feature type="compositionally biased region" description="Polar residues" evidence="1">
    <location>
        <begin position="162"/>
        <end position="173"/>
    </location>
</feature>